<accession>A0A1W1UZU8</accession>
<name>A0A1W1UZU8_PEPAS</name>
<sequence length="112" mass="13314">MKNKGVSLKVSKNQLNQLDDLVEFFESDKGKIIRRGIYLINKYNLDYSEIQDEGSKIEIIRSNFSDEDMKIINKITNEYNIKMQDLIRFSINLQYNILEDLKEYEKKLLTGR</sequence>
<evidence type="ECO:0000313" key="2">
    <source>
        <dbReference type="Proteomes" id="UP000192368"/>
    </source>
</evidence>
<dbReference type="AlphaFoldDB" id="A0A1W1UZU8"/>
<gene>
    <name evidence="1" type="ORF">SAMN00017477_0922</name>
</gene>
<proteinExistence type="predicted"/>
<evidence type="ECO:0000313" key="1">
    <source>
        <dbReference type="EMBL" id="SMB86608.1"/>
    </source>
</evidence>
<dbReference type="Proteomes" id="UP000192368">
    <property type="component" value="Unassembled WGS sequence"/>
</dbReference>
<dbReference type="EMBL" id="FWWR01000009">
    <property type="protein sequence ID" value="SMB86608.1"/>
    <property type="molecule type" value="Genomic_DNA"/>
</dbReference>
<protein>
    <submittedName>
        <fullName evidence="1">Uncharacterized protein</fullName>
    </submittedName>
</protein>
<keyword evidence="2" id="KW-1185">Reference proteome</keyword>
<reference evidence="2" key="1">
    <citation type="submission" date="2017-04" db="EMBL/GenBank/DDBJ databases">
        <authorList>
            <person name="Varghese N."/>
            <person name="Submissions S."/>
        </authorList>
    </citation>
    <scope>NUCLEOTIDE SEQUENCE [LARGE SCALE GENOMIC DNA]</scope>
    <source>
        <strain evidence="2">DSM 20463</strain>
    </source>
</reference>
<dbReference type="RefSeq" id="WP_084230557.1">
    <property type="nucleotide sequence ID" value="NZ_FWWR01000009.1"/>
</dbReference>
<organism evidence="1 2">
    <name type="scientific">Peptoniphilus asaccharolyticus DSM 20463</name>
    <dbReference type="NCBI Taxonomy" id="573058"/>
    <lineage>
        <taxon>Bacteria</taxon>
        <taxon>Bacillati</taxon>
        <taxon>Bacillota</taxon>
        <taxon>Tissierellia</taxon>
        <taxon>Tissierellales</taxon>
        <taxon>Peptoniphilaceae</taxon>
        <taxon>Peptoniphilus</taxon>
    </lineage>
</organism>